<name>A0A2R6X730_MARPO</name>
<dbReference type="Proteomes" id="UP000244005">
    <property type="component" value="Unassembled WGS sequence"/>
</dbReference>
<evidence type="ECO:0000313" key="1">
    <source>
        <dbReference type="EMBL" id="PTQ41899.1"/>
    </source>
</evidence>
<dbReference type="AlphaFoldDB" id="A0A2R6X730"/>
<organism evidence="1 2">
    <name type="scientific">Marchantia polymorpha</name>
    <name type="common">Common liverwort</name>
    <name type="synonym">Marchantia aquatica</name>
    <dbReference type="NCBI Taxonomy" id="3197"/>
    <lineage>
        <taxon>Eukaryota</taxon>
        <taxon>Viridiplantae</taxon>
        <taxon>Streptophyta</taxon>
        <taxon>Embryophyta</taxon>
        <taxon>Marchantiophyta</taxon>
        <taxon>Marchantiopsida</taxon>
        <taxon>Marchantiidae</taxon>
        <taxon>Marchantiales</taxon>
        <taxon>Marchantiaceae</taxon>
        <taxon>Marchantia</taxon>
    </lineage>
</organism>
<gene>
    <name evidence="1" type="ORF">MARPO_0032s0086</name>
</gene>
<accession>A0A2R6X730</accession>
<keyword evidence="2" id="KW-1185">Reference proteome</keyword>
<dbReference type="Gramene" id="Mp5g13960.1">
    <property type="protein sequence ID" value="Mp5g13960.1.cds1"/>
    <property type="gene ID" value="Mp5g13960"/>
</dbReference>
<reference evidence="2" key="1">
    <citation type="journal article" date="2017" name="Cell">
        <title>Insights into land plant evolution garnered from the Marchantia polymorpha genome.</title>
        <authorList>
            <person name="Bowman J.L."/>
            <person name="Kohchi T."/>
            <person name="Yamato K.T."/>
            <person name="Jenkins J."/>
            <person name="Shu S."/>
            <person name="Ishizaki K."/>
            <person name="Yamaoka S."/>
            <person name="Nishihama R."/>
            <person name="Nakamura Y."/>
            <person name="Berger F."/>
            <person name="Adam C."/>
            <person name="Aki S.S."/>
            <person name="Althoff F."/>
            <person name="Araki T."/>
            <person name="Arteaga-Vazquez M.A."/>
            <person name="Balasubrmanian S."/>
            <person name="Barry K."/>
            <person name="Bauer D."/>
            <person name="Boehm C.R."/>
            <person name="Briginshaw L."/>
            <person name="Caballero-Perez J."/>
            <person name="Catarino B."/>
            <person name="Chen F."/>
            <person name="Chiyoda S."/>
            <person name="Chovatia M."/>
            <person name="Davies K.M."/>
            <person name="Delmans M."/>
            <person name="Demura T."/>
            <person name="Dierschke T."/>
            <person name="Dolan L."/>
            <person name="Dorantes-Acosta A.E."/>
            <person name="Eklund D.M."/>
            <person name="Florent S.N."/>
            <person name="Flores-Sandoval E."/>
            <person name="Fujiyama A."/>
            <person name="Fukuzawa H."/>
            <person name="Galik B."/>
            <person name="Grimanelli D."/>
            <person name="Grimwood J."/>
            <person name="Grossniklaus U."/>
            <person name="Hamada T."/>
            <person name="Haseloff J."/>
            <person name="Hetherington A.J."/>
            <person name="Higo A."/>
            <person name="Hirakawa Y."/>
            <person name="Hundley H.N."/>
            <person name="Ikeda Y."/>
            <person name="Inoue K."/>
            <person name="Inoue S.I."/>
            <person name="Ishida S."/>
            <person name="Jia Q."/>
            <person name="Kakita M."/>
            <person name="Kanazawa T."/>
            <person name="Kawai Y."/>
            <person name="Kawashima T."/>
            <person name="Kennedy M."/>
            <person name="Kinose K."/>
            <person name="Kinoshita T."/>
            <person name="Kohara Y."/>
            <person name="Koide E."/>
            <person name="Komatsu K."/>
            <person name="Kopischke S."/>
            <person name="Kubo M."/>
            <person name="Kyozuka J."/>
            <person name="Lagercrantz U."/>
            <person name="Lin S.S."/>
            <person name="Lindquist E."/>
            <person name="Lipzen A.M."/>
            <person name="Lu C.W."/>
            <person name="De Luna E."/>
            <person name="Martienssen R.A."/>
            <person name="Minamino N."/>
            <person name="Mizutani M."/>
            <person name="Mizutani M."/>
            <person name="Mochizuki N."/>
            <person name="Monte I."/>
            <person name="Mosher R."/>
            <person name="Nagasaki H."/>
            <person name="Nakagami H."/>
            <person name="Naramoto S."/>
            <person name="Nishitani K."/>
            <person name="Ohtani M."/>
            <person name="Okamoto T."/>
            <person name="Okumura M."/>
            <person name="Phillips J."/>
            <person name="Pollak B."/>
            <person name="Reinders A."/>
            <person name="Rovekamp M."/>
            <person name="Sano R."/>
            <person name="Sawa S."/>
            <person name="Schmid M.W."/>
            <person name="Shirakawa M."/>
            <person name="Solano R."/>
            <person name="Spunde A."/>
            <person name="Suetsugu N."/>
            <person name="Sugano S."/>
            <person name="Sugiyama A."/>
            <person name="Sun R."/>
            <person name="Suzuki Y."/>
            <person name="Takenaka M."/>
            <person name="Takezawa D."/>
            <person name="Tomogane H."/>
            <person name="Tsuzuki M."/>
            <person name="Ueda T."/>
            <person name="Umeda M."/>
            <person name="Ward J.M."/>
            <person name="Watanabe Y."/>
            <person name="Yazaki K."/>
            <person name="Yokoyama R."/>
            <person name="Yoshitake Y."/>
            <person name="Yotsui I."/>
            <person name="Zachgo S."/>
            <person name="Schmutz J."/>
        </authorList>
    </citation>
    <scope>NUCLEOTIDE SEQUENCE [LARGE SCALE GENOMIC DNA]</scope>
    <source>
        <strain evidence="2">Tak-1</strain>
    </source>
</reference>
<sequence>MVRKNSMEPRVIFRSLRARFVNPWLWQVVVARYVVPRNRFVTSYGKCGQSVTTIFFSSVVEYFLSAHPSCIFLFAWRGILSSPGKQSLIFKGKQRP</sequence>
<proteinExistence type="predicted"/>
<dbReference type="EMBL" id="KZ772704">
    <property type="protein sequence ID" value="PTQ41899.1"/>
    <property type="molecule type" value="Genomic_DNA"/>
</dbReference>
<protein>
    <submittedName>
        <fullName evidence="1">Uncharacterized protein</fullName>
    </submittedName>
</protein>
<evidence type="ECO:0000313" key="2">
    <source>
        <dbReference type="Proteomes" id="UP000244005"/>
    </source>
</evidence>